<feature type="repeat" description="TPR" evidence="2">
    <location>
        <begin position="377"/>
        <end position="410"/>
    </location>
</feature>
<feature type="domain" description="RelA/SpoT" evidence="3">
    <location>
        <begin position="44"/>
        <end position="184"/>
    </location>
</feature>
<dbReference type="GO" id="GO:0015970">
    <property type="term" value="P:guanosine tetraphosphate biosynthetic process"/>
    <property type="evidence" value="ECO:0007669"/>
    <property type="project" value="UniProtKB-UniPathway"/>
</dbReference>
<feature type="repeat" description="TPR" evidence="2">
    <location>
        <begin position="337"/>
        <end position="370"/>
    </location>
</feature>
<dbReference type="InterPro" id="IPR043519">
    <property type="entry name" value="NT_sf"/>
</dbReference>
<name>A0A1M5YYZ7_9CLOT</name>
<organism evidence="4 5">
    <name type="scientific">Clostridium intestinale DSM 6191</name>
    <dbReference type="NCBI Taxonomy" id="1121320"/>
    <lineage>
        <taxon>Bacteria</taxon>
        <taxon>Bacillati</taxon>
        <taxon>Bacillota</taxon>
        <taxon>Clostridia</taxon>
        <taxon>Eubacteriales</taxon>
        <taxon>Clostridiaceae</taxon>
        <taxon>Clostridium</taxon>
    </lineage>
</organism>
<dbReference type="PANTHER" id="PTHR10098">
    <property type="entry name" value="RAPSYN-RELATED"/>
    <property type="match status" value="1"/>
</dbReference>
<dbReference type="InterPro" id="IPR019734">
    <property type="entry name" value="TPR_rpt"/>
</dbReference>
<dbReference type="SMART" id="SM00028">
    <property type="entry name" value="TPR"/>
    <property type="match status" value="6"/>
</dbReference>
<feature type="repeat" description="TPR" evidence="2">
    <location>
        <begin position="417"/>
        <end position="450"/>
    </location>
</feature>
<dbReference type="SUPFAM" id="SSF48452">
    <property type="entry name" value="TPR-like"/>
    <property type="match status" value="2"/>
</dbReference>
<evidence type="ECO:0000256" key="2">
    <source>
        <dbReference type="PROSITE-ProRule" id="PRU00339"/>
    </source>
</evidence>
<dbReference type="Gene3D" id="3.30.460.10">
    <property type="entry name" value="Beta Polymerase, domain 2"/>
    <property type="match status" value="1"/>
</dbReference>
<dbReference type="CDD" id="cd05399">
    <property type="entry name" value="NT_Rel-Spo_like"/>
    <property type="match status" value="1"/>
</dbReference>
<reference evidence="4 5" key="1">
    <citation type="submission" date="2016-11" db="EMBL/GenBank/DDBJ databases">
        <authorList>
            <person name="Jaros S."/>
            <person name="Januszkiewicz K."/>
            <person name="Wedrychowicz H."/>
        </authorList>
    </citation>
    <scope>NUCLEOTIDE SEQUENCE [LARGE SCALE GENOMIC DNA]</scope>
    <source>
        <strain evidence="4 5">DSM 6191</strain>
    </source>
</reference>
<dbReference type="SMART" id="SM00954">
    <property type="entry name" value="RelA_SpoT"/>
    <property type="match status" value="1"/>
</dbReference>
<evidence type="ECO:0000313" key="5">
    <source>
        <dbReference type="Proteomes" id="UP000184241"/>
    </source>
</evidence>
<dbReference type="Pfam" id="PF00515">
    <property type="entry name" value="TPR_1"/>
    <property type="match status" value="1"/>
</dbReference>
<evidence type="ECO:0000313" key="4">
    <source>
        <dbReference type="EMBL" id="SHI16783.1"/>
    </source>
</evidence>
<dbReference type="PROSITE" id="PS50005">
    <property type="entry name" value="TPR"/>
    <property type="match status" value="4"/>
</dbReference>
<dbReference type="Pfam" id="PF13424">
    <property type="entry name" value="TPR_12"/>
    <property type="match status" value="2"/>
</dbReference>
<protein>
    <submittedName>
        <fullName evidence="4">Tetratricopeptide repeat-containing protein</fullName>
    </submittedName>
</protein>
<dbReference type="Proteomes" id="UP000184241">
    <property type="component" value="Unassembled WGS sequence"/>
</dbReference>
<dbReference type="SUPFAM" id="SSF81301">
    <property type="entry name" value="Nucleotidyltransferase"/>
    <property type="match status" value="1"/>
</dbReference>
<dbReference type="EMBL" id="FQXU01000007">
    <property type="protein sequence ID" value="SHI16783.1"/>
    <property type="molecule type" value="Genomic_DNA"/>
</dbReference>
<proteinExistence type="predicted"/>
<dbReference type="Pfam" id="PF04607">
    <property type="entry name" value="RelA_SpoT"/>
    <property type="match status" value="1"/>
</dbReference>
<dbReference type="InterPro" id="IPR011990">
    <property type="entry name" value="TPR-like_helical_dom_sf"/>
</dbReference>
<feature type="repeat" description="TPR" evidence="2">
    <location>
        <begin position="497"/>
        <end position="530"/>
    </location>
</feature>
<gene>
    <name evidence="4" type="ORF">SAMN02745941_02321</name>
</gene>
<evidence type="ECO:0000259" key="3">
    <source>
        <dbReference type="SMART" id="SM00954"/>
    </source>
</evidence>
<dbReference type="PROSITE" id="PS50293">
    <property type="entry name" value="TPR_REGION"/>
    <property type="match status" value="1"/>
</dbReference>
<sequence>MNIVENFMKHYTEEFDFYREASRLCSQICETNMEQMGIRAIVTNRAKKIERLRDKLEKRNFHKNYSSFEDINEDIVDFSGVRIALYFPGDLNKVQQFIESNFEIKEFKSFPEDIENPDPQKRDYKKRFSGYWATHYRVYLKSKDLTGDLKKYSNALIEIQIASALMLAWAEVEHDLIYKPFSGKLSYEEYQILDELNGLVLAGEIALERLQKAVRTRVSEAGKEFNNHYELAMFLYNQLGSVSEETQREIVLGRVDLLFNCLKSSNFNKPEYLKEFLVGINSNTKTRSIVDQIMDRIRELNPSLYESYLNVKQNEELKYQMDTLQMNRENGNSQGEANTLANIGYIYSSKENYDEAINYFTQAVQLNNEIGSRQGEANQLLNLGATYKLKGDLEKALKFSNESLKIHIQISYKQGQANALGNIGNILCSYNNFSDALKYYNDALEIYKETEYKRGIAVQLNNIASVFKNQNNVSEALNYYNEALYVCRDSDYKQVEADTLYNIGQLYQSTNYLDTALNYYNEALNLQESTGSQKLKANILISIGDLLYNKSNCLEASKYYENALKIYNLIEFESGEEVVLEKINNLNII</sequence>
<evidence type="ECO:0000256" key="1">
    <source>
        <dbReference type="ARBA" id="ARBA00004976"/>
    </source>
</evidence>
<dbReference type="InterPro" id="IPR007685">
    <property type="entry name" value="RelA_SpoT"/>
</dbReference>
<dbReference type="Gene3D" id="1.25.40.10">
    <property type="entry name" value="Tetratricopeptide repeat domain"/>
    <property type="match status" value="1"/>
</dbReference>
<dbReference type="AlphaFoldDB" id="A0A1M5YYZ7"/>
<dbReference type="UniPathway" id="UPA00908">
    <property type="reaction ID" value="UER00884"/>
</dbReference>
<accession>A0A1M5YYZ7</accession>
<keyword evidence="2" id="KW-0802">TPR repeat</keyword>
<dbReference type="RefSeq" id="WP_073019623.1">
    <property type="nucleotide sequence ID" value="NZ_FQXU01000007.1"/>
</dbReference>
<comment type="pathway">
    <text evidence="1">Purine metabolism; ppGpp biosynthesis; ppGpp from GTP: step 1/2.</text>
</comment>